<proteinExistence type="predicted"/>
<evidence type="ECO:0000313" key="14">
    <source>
        <dbReference type="Proteomes" id="UP000234545"/>
    </source>
</evidence>
<feature type="transmembrane region" description="Helical" evidence="11">
    <location>
        <begin position="6"/>
        <end position="23"/>
    </location>
</feature>
<gene>
    <name evidence="13" type="ORF">CYJ25_07360</name>
</gene>
<comment type="subcellular location">
    <subcellularLocation>
        <location evidence="2">Cell membrane</location>
    </subcellularLocation>
</comment>
<dbReference type="InterPro" id="IPR003661">
    <property type="entry name" value="HisK_dim/P_dom"/>
</dbReference>
<dbReference type="PANTHER" id="PTHR42878:SF7">
    <property type="entry name" value="SENSOR HISTIDINE KINASE GLRK"/>
    <property type="match status" value="1"/>
</dbReference>
<dbReference type="GO" id="GO:0000155">
    <property type="term" value="F:phosphorelay sensor kinase activity"/>
    <property type="evidence" value="ECO:0007669"/>
    <property type="project" value="InterPro"/>
</dbReference>
<keyword evidence="4" id="KW-0597">Phosphoprotein</keyword>
<dbReference type="InterPro" id="IPR005467">
    <property type="entry name" value="His_kinase_dom"/>
</dbReference>
<organism evidence="13 14">
    <name type="scientific">Schaalia turicensis</name>
    <dbReference type="NCBI Taxonomy" id="131111"/>
    <lineage>
        <taxon>Bacteria</taxon>
        <taxon>Bacillati</taxon>
        <taxon>Actinomycetota</taxon>
        <taxon>Actinomycetes</taxon>
        <taxon>Actinomycetales</taxon>
        <taxon>Actinomycetaceae</taxon>
        <taxon>Schaalia</taxon>
    </lineage>
</organism>
<accession>A0A2I1I425</accession>
<evidence type="ECO:0000256" key="4">
    <source>
        <dbReference type="ARBA" id="ARBA00022553"/>
    </source>
</evidence>
<dbReference type="GO" id="GO:0030295">
    <property type="term" value="F:protein kinase activator activity"/>
    <property type="evidence" value="ECO:0007669"/>
    <property type="project" value="TreeGrafter"/>
</dbReference>
<sequence>MIFTIVGWLLFIATAIALIYVISRARNGEKTRGATPLKKKNHADETGNDLLTYRPAIIAHEIRTPLALIRGAGELLEEGLAGDLTEQQRHFVRTMTTNTQQVIDLTESIITDLKLSRGETLSTELVDVRDIVTSTAREMRRITSTPIHVNAVGGVLNIHANATMLRQVMWNLINNSLRHGDGTSPITISVASTEDGGAQITVEDSGPGITPETQEKMFDAFTSDTTSGQGSGIGLMVSQRIIEAHGGRIMVDSLPECGTVIHVVLPKGK</sequence>
<dbReference type="SMART" id="SM00387">
    <property type="entry name" value="HATPase_c"/>
    <property type="match status" value="1"/>
</dbReference>
<dbReference type="InterPro" id="IPR004358">
    <property type="entry name" value="Sig_transdc_His_kin-like_C"/>
</dbReference>
<keyword evidence="11" id="KW-0472">Membrane</keyword>
<dbReference type="SUPFAM" id="SSF55874">
    <property type="entry name" value="ATPase domain of HSP90 chaperone/DNA topoisomerase II/histidine kinase"/>
    <property type="match status" value="1"/>
</dbReference>
<comment type="caution">
    <text evidence="13">The sequence shown here is derived from an EMBL/GenBank/DDBJ whole genome shotgun (WGS) entry which is preliminary data.</text>
</comment>
<dbReference type="PRINTS" id="PR00344">
    <property type="entry name" value="BCTRLSENSOR"/>
</dbReference>
<evidence type="ECO:0000256" key="1">
    <source>
        <dbReference type="ARBA" id="ARBA00000085"/>
    </source>
</evidence>
<dbReference type="CDD" id="cd00082">
    <property type="entry name" value="HisKA"/>
    <property type="match status" value="1"/>
</dbReference>
<evidence type="ECO:0000256" key="7">
    <source>
        <dbReference type="ARBA" id="ARBA00022777"/>
    </source>
</evidence>
<dbReference type="EC" id="2.7.13.3" evidence="3"/>
<dbReference type="Gene3D" id="3.30.565.10">
    <property type="entry name" value="Histidine kinase-like ATPase, C-terminal domain"/>
    <property type="match status" value="1"/>
</dbReference>
<evidence type="ECO:0000256" key="9">
    <source>
        <dbReference type="ARBA" id="ARBA00023012"/>
    </source>
</evidence>
<dbReference type="GO" id="GO:0000156">
    <property type="term" value="F:phosphorelay response regulator activity"/>
    <property type="evidence" value="ECO:0007669"/>
    <property type="project" value="TreeGrafter"/>
</dbReference>
<dbReference type="InterPro" id="IPR003594">
    <property type="entry name" value="HATPase_dom"/>
</dbReference>
<evidence type="ECO:0000256" key="2">
    <source>
        <dbReference type="ARBA" id="ARBA00004236"/>
    </source>
</evidence>
<reference evidence="13 14" key="1">
    <citation type="submission" date="2017-12" db="EMBL/GenBank/DDBJ databases">
        <title>Phylogenetic diversity of female urinary microbiome.</title>
        <authorList>
            <person name="Thomas-White K."/>
            <person name="Wolfe A.J."/>
        </authorList>
    </citation>
    <scope>NUCLEOTIDE SEQUENCE [LARGE SCALE GENOMIC DNA]</scope>
    <source>
        <strain evidence="13 14">UMB0250</strain>
    </source>
</reference>
<dbReference type="Pfam" id="PF00512">
    <property type="entry name" value="HisKA"/>
    <property type="match status" value="1"/>
</dbReference>
<comment type="catalytic activity">
    <reaction evidence="1">
        <text>ATP + protein L-histidine = ADP + protein N-phospho-L-histidine.</text>
        <dbReference type="EC" id="2.7.13.3"/>
    </reaction>
</comment>
<dbReference type="GO" id="GO:0005524">
    <property type="term" value="F:ATP binding"/>
    <property type="evidence" value="ECO:0007669"/>
    <property type="project" value="UniProtKB-KW"/>
</dbReference>
<name>A0A2I1I425_9ACTO</name>
<dbReference type="AlphaFoldDB" id="A0A2I1I425"/>
<dbReference type="PANTHER" id="PTHR42878">
    <property type="entry name" value="TWO-COMPONENT HISTIDINE KINASE"/>
    <property type="match status" value="1"/>
</dbReference>
<dbReference type="InterPro" id="IPR036097">
    <property type="entry name" value="HisK_dim/P_sf"/>
</dbReference>
<keyword evidence="7 13" id="KW-0418">Kinase</keyword>
<evidence type="ECO:0000256" key="3">
    <source>
        <dbReference type="ARBA" id="ARBA00012438"/>
    </source>
</evidence>
<dbReference type="Pfam" id="PF02518">
    <property type="entry name" value="HATPase_c"/>
    <property type="match status" value="1"/>
</dbReference>
<dbReference type="Gene3D" id="1.10.287.130">
    <property type="match status" value="1"/>
</dbReference>
<keyword evidence="8" id="KW-0067">ATP-binding</keyword>
<dbReference type="InterPro" id="IPR036890">
    <property type="entry name" value="HATPase_C_sf"/>
</dbReference>
<keyword evidence="9" id="KW-0902">Two-component regulatory system</keyword>
<keyword evidence="11" id="KW-1133">Transmembrane helix</keyword>
<evidence type="ECO:0000256" key="5">
    <source>
        <dbReference type="ARBA" id="ARBA00022679"/>
    </source>
</evidence>
<dbReference type="EMBL" id="PKKJ01000011">
    <property type="protein sequence ID" value="PKY65877.1"/>
    <property type="molecule type" value="Genomic_DNA"/>
</dbReference>
<feature type="domain" description="Histidine kinase" evidence="12">
    <location>
        <begin position="57"/>
        <end position="269"/>
    </location>
</feature>
<protein>
    <recommendedName>
        <fullName evidence="10">Sensor-like histidine kinase SenX3</fullName>
        <ecNumber evidence="3">2.7.13.3</ecNumber>
    </recommendedName>
</protein>
<keyword evidence="11" id="KW-0812">Transmembrane</keyword>
<dbReference type="PROSITE" id="PS50109">
    <property type="entry name" value="HIS_KIN"/>
    <property type="match status" value="1"/>
</dbReference>
<dbReference type="SUPFAM" id="SSF47384">
    <property type="entry name" value="Homodimeric domain of signal transducing histidine kinase"/>
    <property type="match status" value="1"/>
</dbReference>
<evidence type="ECO:0000256" key="8">
    <source>
        <dbReference type="ARBA" id="ARBA00022840"/>
    </source>
</evidence>
<evidence type="ECO:0000256" key="10">
    <source>
        <dbReference type="ARBA" id="ARBA00039401"/>
    </source>
</evidence>
<dbReference type="GO" id="GO:0007234">
    <property type="term" value="P:osmosensory signaling via phosphorelay pathway"/>
    <property type="evidence" value="ECO:0007669"/>
    <property type="project" value="TreeGrafter"/>
</dbReference>
<keyword evidence="6" id="KW-0547">Nucleotide-binding</keyword>
<evidence type="ECO:0000313" key="13">
    <source>
        <dbReference type="EMBL" id="PKY65877.1"/>
    </source>
</evidence>
<dbReference type="Proteomes" id="UP000234545">
    <property type="component" value="Unassembled WGS sequence"/>
</dbReference>
<dbReference type="GO" id="GO:0005886">
    <property type="term" value="C:plasma membrane"/>
    <property type="evidence" value="ECO:0007669"/>
    <property type="project" value="UniProtKB-SubCell"/>
</dbReference>
<dbReference type="SMART" id="SM00388">
    <property type="entry name" value="HisKA"/>
    <property type="match status" value="1"/>
</dbReference>
<dbReference type="OrthoDB" id="9757990at2"/>
<evidence type="ECO:0000256" key="11">
    <source>
        <dbReference type="SAM" id="Phobius"/>
    </source>
</evidence>
<dbReference type="InterPro" id="IPR050351">
    <property type="entry name" value="BphY/WalK/GraS-like"/>
</dbReference>
<keyword evidence="5" id="KW-0808">Transferase</keyword>
<evidence type="ECO:0000256" key="6">
    <source>
        <dbReference type="ARBA" id="ARBA00022741"/>
    </source>
</evidence>
<evidence type="ECO:0000259" key="12">
    <source>
        <dbReference type="PROSITE" id="PS50109"/>
    </source>
</evidence>